<dbReference type="GO" id="GO:0003677">
    <property type="term" value="F:DNA binding"/>
    <property type="evidence" value="ECO:0007669"/>
    <property type="project" value="UniProtKB-UniRule"/>
</dbReference>
<reference evidence="9" key="1">
    <citation type="submission" date="2021-07" db="EMBL/GenBank/DDBJ databases">
        <authorList>
            <person name="Catto M.A."/>
            <person name="Jacobson A."/>
            <person name="Kennedy G."/>
            <person name="Labadie P."/>
            <person name="Hunt B.G."/>
            <person name="Srinivasan R."/>
        </authorList>
    </citation>
    <scope>NUCLEOTIDE SEQUENCE</scope>
    <source>
        <strain evidence="9">PL_HMW_Pooled</strain>
        <tissue evidence="9">Head</tissue>
    </source>
</reference>
<evidence type="ECO:0000256" key="6">
    <source>
        <dbReference type="SAM" id="Coils"/>
    </source>
</evidence>
<evidence type="ECO:0000256" key="2">
    <source>
        <dbReference type="ARBA" id="ARBA00022771"/>
    </source>
</evidence>
<evidence type="ECO:0000256" key="3">
    <source>
        <dbReference type="ARBA" id="ARBA00022833"/>
    </source>
</evidence>
<evidence type="ECO:0000313" key="10">
    <source>
        <dbReference type="Proteomes" id="UP001219518"/>
    </source>
</evidence>
<feature type="region of interest" description="Disordered" evidence="7">
    <location>
        <begin position="72"/>
        <end position="93"/>
    </location>
</feature>
<dbReference type="SMART" id="SM00692">
    <property type="entry name" value="DM3"/>
    <property type="match status" value="1"/>
</dbReference>
<evidence type="ECO:0000313" key="9">
    <source>
        <dbReference type="EMBL" id="KAK3907199.1"/>
    </source>
</evidence>
<keyword evidence="4 5" id="KW-0238">DNA-binding</keyword>
<keyword evidence="1" id="KW-0479">Metal-binding</keyword>
<dbReference type="PROSITE" id="PS50950">
    <property type="entry name" value="ZF_THAP"/>
    <property type="match status" value="1"/>
</dbReference>
<dbReference type="Pfam" id="PF05485">
    <property type="entry name" value="THAP"/>
    <property type="match status" value="1"/>
</dbReference>
<dbReference type="AlphaFoldDB" id="A0AAE1GQF4"/>
<keyword evidence="6" id="KW-0175">Coiled coil</keyword>
<evidence type="ECO:0000259" key="8">
    <source>
        <dbReference type="PROSITE" id="PS50950"/>
    </source>
</evidence>
<name>A0AAE1GQF4_9NEOP</name>
<dbReference type="InterPro" id="IPR006612">
    <property type="entry name" value="THAP_Znf"/>
</dbReference>
<reference evidence="9" key="2">
    <citation type="journal article" date="2023" name="BMC Genomics">
        <title>Pest status, molecular evolution, and epigenetic factors derived from the genome assembly of Frankliniella fusca, a thysanopteran phytovirus vector.</title>
        <authorList>
            <person name="Catto M.A."/>
            <person name="Labadie P.E."/>
            <person name="Jacobson A.L."/>
            <person name="Kennedy G.G."/>
            <person name="Srinivasan R."/>
            <person name="Hunt B.G."/>
        </authorList>
    </citation>
    <scope>NUCLEOTIDE SEQUENCE</scope>
    <source>
        <strain evidence="9">PL_HMW_Pooled</strain>
    </source>
</reference>
<dbReference type="SUPFAM" id="SSF57716">
    <property type="entry name" value="Glucocorticoid receptor-like (DNA-binding domain)"/>
    <property type="match status" value="1"/>
</dbReference>
<dbReference type="Pfam" id="PF21788">
    <property type="entry name" value="TNP-like_GBD"/>
    <property type="match status" value="1"/>
</dbReference>
<dbReference type="GO" id="GO:0008270">
    <property type="term" value="F:zinc ion binding"/>
    <property type="evidence" value="ECO:0007669"/>
    <property type="project" value="UniProtKB-KW"/>
</dbReference>
<sequence length="1117" mass="128156">MSHQGLNLENTQKEMLKIWESKISRKNWTMKPNHKLCERHFEPDDIIDSEEVTINGVKIITPMRKKLRPNAIPTRFSHKEPPKPKRKAPVERTPIEPCKKKKSNEVDPINMVEGDQSSITVKHNPAIEDNNHLVDNSPPDKVAETPLSVHGPMTFAETLHLEPQKVELPSSDWIIRNKKELAFVHCNDVYNNDKYITMKKNSNEANVFINSTLIPSLQQNVTDYDDLNHFLREINSKKVCSGTGFENIRAQNCSNVLDGLKPPPRCHNCFKKNKAIQRKNLRKRFKSDAGSDKRVKAIEKRKNAKRILKRKIARLETKLCNLMEEMSNLKEKKVEQILASLQPKQRLSVQACISAAKAKSSKGRRYTKEWMYECILMRFKGPALYRKMQQEDILPLPSPRTIQRYLKKMRPAYGFQHAIFGLLSKKGKEMADDERHGALLLDEMKLQEGVDFDKSTLKVIGLTNMDKYTPDELKDKPGDHALVLMFQPFKGTWLQTVAALLTRGAAKGRELAMIVLDAVTRLEQCRFHVDIISSDGASWNRTMWAEMGMIRTVNERELDVSEEDILSALEAEEEWETTLNLDFSAQHEVVDEFEVQVAEVEIQADIGTTTSKHKKENTKQGKKKTASKKKSKKKEAEEHRQNFVSVNHPCNEKRRLWFASDFPHLAKTIKERVLKMGTLKTPDGTVKSDHWTRLYQVDSKKGIRVVPKLCPDHFAKEGYLTMKVKLAYSFFSEEVAVGMEHYCKEGVAGLEDVTATVAFIRRINKLIDVMDANRPSTSLRVATGEQGTEAQDKEFVEEFLQFLQEWEALGVLRKFRLTSQTAFGLRVTLSAALQLTDYLSKQLGFDYFMTKRMSQDALEHFFGKVRQSCGAGAHPSPTQFIQVYRLLSVGSLIKPPRGTNITGAEMLDSLLKVEDIIDEENRQRRINFENELDRALDSGEIVDDIEMALGDHRYAKDLRLEEKALRYFTGYVARKARRASTAKTCDHCFSMLCAPDDYIVQELDDIIIARSKRNLIIPSDTLYKLVKTLETAVLETVKVRALTQNIIFTVLEHVKSKQLETVGCEEHKRKLTKDIVSFYLNTRLIFACEEYNRVQSDNVKQKRKSKQLVMHSSFMEV</sequence>
<comment type="caution">
    <text evidence="9">The sequence shown here is derived from an EMBL/GenBank/DDBJ whole genome shotgun (WGS) entry which is preliminary data.</text>
</comment>
<dbReference type="Proteomes" id="UP001219518">
    <property type="component" value="Unassembled WGS sequence"/>
</dbReference>
<feature type="coiled-coil region" evidence="6">
    <location>
        <begin position="298"/>
        <end position="332"/>
    </location>
</feature>
<keyword evidence="3" id="KW-0862">Zinc</keyword>
<keyword evidence="10" id="KW-1185">Reference proteome</keyword>
<dbReference type="EMBL" id="JAHWGI010000003">
    <property type="protein sequence ID" value="KAK3907199.1"/>
    <property type="molecule type" value="Genomic_DNA"/>
</dbReference>
<feature type="compositionally biased region" description="Basic residues" evidence="7">
    <location>
        <begin position="611"/>
        <end position="633"/>
    </location>
</feature>
<evidence type="ECO:0000256" key="1">
    <source>
        <dbReference type="ARBA" id="ARBA00022723"/>
    </source>
</evidence>
<dbReference type="InterPro" id="IPR048366">
    <property type="entry name" value="TNP-like_GBD"/>
</dbReference>
<feature type="region of interest" description="Disordered" evidence="7">
    <location>
        <begin position="608"/>
        <end position="640"/>
    </location>
</feature>
<dbReference type="PANTHER" id="PTHR47577">
    <property type="entry name" value="THAP DOMAIN-CONTAINING PROTEIN 6"/>
    <property type="match status" value="1"/>
</dbReference>
<feature type="domain" description="THAP-type" evidence="8">
    <location>
        <begin position="1"/>
        <end position="76"/>
    </location>
</feature>
<gene>
    <name evidence="9" type="ORF">KUF71_002889</name>
</gene>
<dbReference type="Pfam" id="PF21787">
    <property type="entry name" value="TNP-like_RNaseH_N"/>
    <property type="match status" value="1"/>
</dbReference>
<evidence type="ECO:0000256" key="7">
    <source>
        <dbReference type="SAM" id="MobiDB-lite"/>
    </source>
</evidence>
<keyword evidence="2 5" id="KW-0863">Zinc-finger</keyword>
<dbReference type="Pfam" id="PF21789">
    <property type="entry name" value="TNP-like_RNaseH_C"/>
    <property type="match status" value="1"/>
</dbReference>
<organism evidence="9 10">
    <name type="scientific">Frankliniella fusca</name>
    <dbReference type="NCBI Taxonomy" id="407009"/>
    <lineage>
        <taxon>Eukaryota</taxon>
        <taxon>Metazoa</taxon>
        <taxon>Ecdysozoa</taxon>
        <taxon>Arthropoda</taxon>
        <taxon>Hexapoda</taxon>
        <taxon>Insecta</taxon>
        <taxon>Pterygota</taxon>
        <taxon>Neoptera</taxon>
        <taxon>Paraneoptera</taxon>
        <taxon>Thysanoptera</taxon>
        <taxon>Terebrantia</taxon>
        <taxon>Thripoidea</taxon>
        <taxon>Thripidae</taxon>
        <taxon>Frankliniella</taxon>
    </lineage>
</organism>
<dbReference type="PANTHER" id="PTHR47577:SF2">
    <property type="entry name" value="THAP DOMAIN CONTAINING 9"/>
    <property type="match status" value="1"/>
</dbReference>
<evidence type="ECO:0000256" key="4">
    <source>
        <dbReference type="ARBA" id="ARBA00023125"/>
    </source>
</evidence>
<dbReference type="InterPro" id="IPR048365">
    <property type="entry name" value="TNP-like_RNaseH_N"/>
</dbReference>
<feature type="compositionally biased region" description="Basic and acidic residues" evidence="7">
    <location>
        <begin position="77"/>
        <end position="93"/>
    </location>
</feature>
<proteinExistence type="predicted"/>
<accession>A0AAE1GQF4</accession>
<evidence type="ECO:0000256" key="5">
    <source>
        <dbReference type="PROSITE-ProRule" id="PRU00309"/>
    </source>
</evidence>
<protein>
    <submittedName>
        <fullName evidence="9">Transposable element P transposase</fullName>
    </submittedName>
</protein>
<dbReference type="InterPro" id="IPR048367">
    <property type="entry name" value="TNP-like_RNaseH_C"/>
</dbReference>